<reference evidence="1 2" key="1">
    <citation type="submission" date="2017-05" db="EMBL/GenBank/DDBJ databases">
        <authorList>
            <person name="Song R."/>
            <person name="Chenine A.L."/>
            <person name="Ruprecht R.M."/>
        </authorList>
    </citation>
    <scope>NUCLEOTIDE SEQUENCE [LARGE SCALE GENOMIC DNA]</scope>
</reference>
<keyword evidence="2" id="KW-1185">Reference proteome</keyword>
<organism evidence="1 2">
    <name type="scientific">Pseudomonas phage Phabio</name>
    <dbReference type="NCBI Taxonomy" id="2006668"/>
    <lineage>
        <taxon>Viruses</taxon>
        <taxon>Duplodnaviria</taxon>
        <taxon>Heunggongvirae</taxon>
        <taxon>Uroviricota</taxon>
        <taxon>Caudoviricetes</taxon>
        <taxon>Chimalliviridae</taxon>
        <taxon>Phabiovirus</taxon>
        <taxon>Phabiovirus phabio</taxon>
    </lineage>
</organism>
<evidence type="ECO:0000313" key="1">
    <source>
        <dbReference type="EMBL" id="ARV76699.1"/>
    </source>
</evidence>
<dbReference type="Proteomes" id="UP000225448">
    <property type="component" value="Segment"/>
</dbReference>
<name>A0A1Y0SYW0_9CAUD</name>
<proteinExistence type="predicted"/>
<dbReference type="EMBL" id="MF042360">
    <property type="protein sequence ID" value="ARV76699.1"/>
    <property type="molecule type" value="Genomic_DNA"/>
</dbReference>
<evidence type="ECO:0000313" key="2">
    <source>
        <dbReference type="Proteomes" id="UP000225448"/>
    </source>
</evidence>
<accession>A0A1Y0SYW0</accession>
<sequence>MTELKTAIDETITGIQISLGLDEAYWEPLEASIRVLNLVRDLGPNLVGLSEEDFESMLLKAIKGTT</sequence>
<protein>
    <submittedName>
        <fullName evidence="1">Uncharacterized protein</fullName>
    </submittedName>
</protein>
<gene>
    <name evidence="1" type="ORF">PHABIO_68</name>
</gene>